<gene>
    <name evidence="9" type="ORF">GNLVRS02_ARAD1C01056g</name>
</gene>
<dbReference type="Gene3D" id="1.50.40.10">
    <property type="entry name" value="Mitochondrial carrier domain"/>
    <property type="match status" value="1"/>
</dbReference>
<evidence type="ECO:0000256" key="7">
    <source>
        <dbReference type="PROSITE-ProRule" id="PRU00282"/>
    </source>
</evidence>
<feature type="repeat" description="Solcar" evidence="7">
    <location>
        <begin position="326"/>
        <end position="423"/>
    </location>
</feature>
<dbReference type="InterPro" id="IPR023395">
    <property type="entry name" value="MCP_dom_sf"/>
</dbReference>
<dbReference type="PANTHER" id="PTHR24089">
    <property type="entry name" value="SOLUTE CARRIER FAMILY 25"/>
    <property type="match status" value="1"/>
</dbReference>
<reference evidence="9" key="2">
    <citation type="submission" date="2014-06" db="EMBL/GenBank/DDBJ databases">
        <title>The complete genome of Blastobotrys (Arxula) adeninivorans LS3 - a yeast of biotechnological interest.</title>
        <authorList>
            <person name="Kunze G."/>
            <person name="Gaillardin C."/>
            <person name="Czernicka M."/>
            <person name="Durrens P."/>
            <person name="Martin T."/>
            <person name="Boer E."/>
            <person name="Gabaldon T."/>
            <person name="Cruz J."/>
            <person name="Talla E."/>
            <person name="Marck C."/>
            <person name="Goffeau A."/>
            <person name="Barbe V."/>
            <person name="Baret P."/>
            <person name="Baronian K."/>
            <person name="Beier S."/>
            <person name="Bleykasten C."/>
            <person name="Bode R."/>
            <person name="Casaregola S."/>
            <person name="Despons L."/>
            <person name="Fairhead C."/>
            <person name="Giersberg M."/>
            <person name="Gierski P."/>
            <person name="Hahnel U."/>
            <person name="Hartmann A."/>
            <person name="Jankowska D."/>
            <person name="Jubin C."/>
            <person name="Jung P."/>
            <person name="Lafontaine I."/>
            <person name="Leh-Louis V."/>
            <person name="Lemaire M."/>
            <person name="Marcet-Houben M."/>
            <person name="Mascher M."/>
            <person name="Morel G."/>
            <person name="Richard G.-F."/>
            <person name="Riechen J."/>
            <person name="Sacerdot C."/>
            <person name="Sarkar A."/>
            <person name="Savel G."/>
            <person name="Schacherer J."/>
            <person name="Sherman D."/>
            <person name="Straub M.-L."/>
            <person name="Stein N."/>
            <person name="Thierry A."/>
            <person name="Trautwein-Schult A."/>
            <person name="Westhof E."/>
            <person name="Worch S."/>
            <person name="Dujon B."/>
            <person name="Souciet J.-L."/>
            <person name="Wincker P."/>
            <person name="Scholz U."/>
            <person name="Neuveglise N."/>
        </authorList>
    </citation>
    <scope>NUCLEOTIDE SEQUENCE</scope>
    <source>
        <strain evidence="9">LS3</strain>
    </source>
</reference>
<evidence type="ECO:0000256" key="8">
    <source>
        <dbReference type="SAM" id="MobiDB-lite"/>
    </source>
</evidence>
<dbReference type="PhylomeDB" id="A0A060SZI9"/>
<protein>
    <submittedName>
        <fullName evidence="9">ARAD1C01056p</fullName>
    </submittedName>
</protein>
<dbReference type="SUPFAM" id="SSF103506">
    <property type="entry name" value="Mitochondrial carrier"/>
    <property type="match status" value="1"/>
</dbReference>
<feature type="compositionally biased region" description="Polar residues" evidence="8">
    <location>
        <begin position="146"/>
        <end position="168"/>
    </location>
</feature>
<evidence type="ECO:0000256" key="1">
    <source>
        <dbReference type="ARBA" id="ARBA00004141"/>
    </source>
</evidence>
<dbReference type="EMBL" id="HG937693">
    <property type="protein sequence ID" value="CDP33939.1"/>
    <property type="molecule type" value="Genomic_DNA"/>
</dbReference>
<proteinExistence type="predicted"/>
<keyword evidence="6 7" id="KW-0472">Membrane</keyword>
<comment type="subcellular location">
    <subcellularLocation>
        <location evidence="1">Membrane</location>
        <topology evidence="1">Multi-pass membrane protein</topology>
    </subcellularLocation>
    <subcellularLocation>
        <location evidence="2">Mitochondrion membrane</location>
    </subcellularLocation>
</comment>
<evidence type="ECO:0000256" key="2">
    <source>
        <dbReference type="ARBA" id="ARBA00004325"/>
    </source>
</evidence>
<dbReference type="InterPro" id="IPR018108">
    <property type="entry name" value="MCP_transmembrane"/>
</dbReference>
<evidence type="ECO:0000256" key="4">
    <source>
        <dbReference type="ARBA" id="ARBA00022737"/>
    </source>
</evidence>
<accession>A0A060SZI9</accession>
<dbReference type="AlphaFoldDB" id="A0A060SZI9"/>
<feature type="region of interest" description="Disordered" evidence="8">
    <location>
        <begin position="132"/>
        <end position="168"/>
    </location>
</feature>
<dbReference type="PROSITE" id="PS50920">
    <property type="entry name" value="SOLCAR"/>
    <property type="match status" value="1"/>
</dbReference>
<evidence type="ECO:0000256" key="3">
    <source>
        <dbReference type="ARBA" id="ARBA00022692"/>
    </source>
</evidence>
<dbReference type="GO" id="GO:0031966">
    <property type="term" value="C:mitochondrial membrane"/>
    <property type="evidence" value="ECO:0007669"/>
    <property type="project" value="UniProtKB-SubCell"/>
</dbReference>
<reference evidence="9" key="1">
    <citation type="submission" date="2014-02" db="EMBL/GenBank/DDBJ databases">
        <authorList>
            <person name="Genoscope - CEA"/>
        </authorList>
    </citation>
    <scope>NUCLEOTIDE SEQUENCE</scope>
    <source>
        <strain evidence="9">LS3</strain>
    </source>
</reference>
<evidence type="ECO:0000256" key="6">
    <source>
        <dbReference type="ARBA" id="ARBA00023136"/>
    </source>
</evidence>
<evidence type="ECO:0000313" key="9">
    <source>
        <dbReference type="EMBL" id="CDP33939.1"/>
    </source>
</evidence>
<sequence length="427" mass="46641">MELRPYYDPNTFRSPSGPNRVLSYSSAVEGAGNGSGERALVTTSRDSSRGYDYLDLDLGDSLGGVCFSLLRLYGRIFISQPWEVCRLLLQVGEFGNEDTQPTKGASLCDELDGASDSDEEVDYFTTNAEDEWKSEVHRQRNHGSTERQVAQSPKAQRPSSGNGPSSTDLLEAASMSFVDMASALNEKDGFRGLWRGLNTSFILDALSSTIEAWLSGFLSSVAQVPDPHFVPVLGSPSPLVSLTSAVLATVGAAVILSPLDVLRTRLIVMSFEKGPRSIRSLLRRLDRYTSPASVLLPTVLHAGIPAIISKGTPYYLYTRLRVDSYGSPSLYSLLTLVSATVELVVKLPLETIMRRAQLASLNLKNEDLIVTPIEYDSMVSTVWDVLFGKRGIESLYRGWRVSLMGTLGDWGVRAMQGAQTDSGGERF</sequence>
<keyword evidence="3 7" id="KW-0812">Transmembrane</keyword>
<keyword evidence="4" id="KW-0677">Repeat</keyword>
<keyword evidence="5" id="KW-1133">Transmembrane helix</keyword>
<organism evidence="9">
    <name type="scientific">Blastobotrys adeninivorans</name>
    <name type="common">Yeast</name>
    <name type="synonym">Arxula adeninivorans</name>
    <dbReference type="NCBI Taxonomy" id="409370"/>
    <lineage>
        <taxon>Eukaryota</taxon>
        <taxon>Fungi</taxon>
        <taxon>Dikarya</taxon>
        <taxon>Ascomycota</taxon>
        <taxon>Saccharomycotina</taxon>
        <taxon>Dipodascomycetes</taxon>
        <taxon>Dipodascales</taxon>
        <taxon>Trichomonascaceae</taxon>
        <taxon>Blastobotrys</taxon>
    </lineage>
</organism>
<name>A0A060SZI9_BLAAD</name>
<evidence type="ECO:0000256" key="5">
    <source>
        <dbReference type="ARBA" id="ARBA00022989"/>
    </source>
</evidence>